<evidence type="ECO:0000256" key="1">
    <source>
        <dbReference type="ARBA" id="ARBA00005953"/>
    </source>
</evidence>
<comment type="caution">
    <text evidence="3">The sequence shown here is derived from an EMBL/GenBank/DDBJ whole genome shotgun (WGS) entry which is preliminary data.</text>
</comment>
<name>A0A561PL79_9BACT</name>
<dbReference type="EMBL" id="VIWO01000006">
    <property type="protein sequence ID" value="TWF38867.1"/>
    <property type="molecule type" value="Genomic_DNA"/>
</dbReference>
<evidence type="ECO:0000256" key="2">
    <source>
        <dbReference type="ARBA" id="ARBA00022801"/>
    </source>
</evidence>
<dbReference type="NCBIfam" id="TIGR00051">
    <property type="entry name" value="YbgC/FadM family acyl-CoA thioesterase"/>
    <property type="match status" value="1"/>
</dbReference>
<keyword evidence="4" id="KW-1185">Reference proteome</keyword>
<dbReference type="CDD" id="cd00586">
    <property type="entry name" value="4HBT"/>
    <property type="match status" value="1"/>
</dbReference>
<dbReference type="PANTHER" id="PTHR31793">
    <property type="entry name" value="4-HYDROXYBENZOYL-COA THIOESTERASE FAMILY MEMBER"/>
    <property type="match status" value="1"/>
</dbReference>
<gene>
    <name evidence="3" type="ORF">FHW36_10690</name>
</gene>
<dbReference type="PIRSF" id="PIRSF003230">
    <property type="entry name" value="YbgC"/>
    <property type="match status" value="1"/>
</dbReference>
<organism evidence="3 4">
    <name type="scientific">Chitinophaga polysaccharea</name>
    <dbReference type="NCBI Taxonomy" id="1293035"/>
    <lineage>
        <taxon>Bacteria</taxon>
        <taxon>Pseudomonadati</taxon>
        <taxon>Bacteroidota</taxon>
        <taxon>Chitinophagia</taxon>
        <taxon>Chitinophagales</taxon>
        <taxon>Chitinophagaceae</taxon>
        <taxon>Chitinophaga</taxon>
    </lineage>
</organism>
<reference evidence="3 4" key="1">
    <citation type="submission" date="2019-06" db="EMBL/GenBank/DDBJ databases">
        <title>Sorghum-associated microbial communities from plants grown in Nebraska, USA.</title>
        <authorList>
            <person name="Schachtman D."/>
        </authorList>
    </citation>
    <scope>NUCLEOTIDE SEQUENCE [LARGE SCALE GENOMIC DNA]</scope>
    <source>
        <strain evidence="3 4">1209</strain>
    </source>
</reference>
<dbReference type="RefSeq" id="WP_145671301.1">
    <property type="nucleotide sequence ID" value="NZ_VIWO01000006.1"/>
</dbReference>
<dbReference type="InterPro" id="IPR029069">
    <property type="entry name" value="HotDog_dom_sf"/>
</dbReference>
<dbReference type="InterPro" id="IPR006684">
    <property type="entry name" value="YbgC/YbaW"/>
</dbReference>
<proteinExistence type="inferred from homology"/>
<dbReference type="GO" id="GO:0047617">
    <property type="term" value="F:fatty acyl-CoA hydrolase activity"/>
    <property type="evidence" value="ECO:0007669"/>
    <property type="project" value="TreeGrafter"/>
</dbReference>
<dbReference type="InterPro" id="IPR050563">
    <property type="entry name" value="4-hydroxybenzoyl-CoA_TE"/>
</dbReference>
<dbReference type="Proteomes" id="UP000320811">
    <property type="component" value="Unassembled WGS sequence"/>
</dbReference>
<dbReference type="PANTHER" id="PTHR31793:SF27">
    <property type="entry name" value="NOVEL THIOESTERASE SUPERFAMILY DOMAIN AND SAPOSIN A-TYPE DOMAIN CONTAINING PROTEIN (0610012H03RIK)"/>
    <property type="match status" value="1"/>
</dbReference>
<keyword evidence="2 3" id="KW-0378">Hydrolase</keyword>
<protein>
    <submittedName>
        <fullName evidence="3">Acyl-CoA thioester hydrolase</fullName>
    </submittedName>
</protein>
<dbReference type="Pfam" id="PF13279">
    <property type="entry name" value="4HBT_2"/>
    <property type="match status" value="1"/>
</dbReference>
<dbReference type="SUPFAM" id="SSF54637">
    <property type="entry name" value="Thioesterase/thiol ester dehydrase-isomerase"/>
    <property type="match status" value="1"/>
</dbReference>
<comment type="similarity">
    <text evidence="1">Belongs to the 4-hydroxybenzoyl-CoA thioesterase family.</text>
</comment>
<dbReference type="Gene3D" id="3.10.129.10">
    <property type="entry name" value="Hotdog Thioesterase"/>
    <property type="match status" value="1"/>
</dbReference>
<dbReference type="AlphaFoldDB" id="A0A561PL79"/>
<evidence type="ECO:0000313" key="3">
    <source>
        <dbReference type="EMBL" id="TWF38867.1"/>
    </source>
</evidence>
<dbReference type="OrthoDB" id="9800856at2"/>
<sequence length="140" mass="16379">MFSSITTIRVRYGETDQMGYLYYGNYGLYYEVGRAEAIRELGFTYRELEEQGVIMPVAELNVKYLRPALYDDLITVKTTLREMPKSSKIQFHSELYNERNELLNVGVTTLVFIDMKTKQKAGLPEELKKRLTPFFKETSH</sequence>
<evidence type="ECO:0000313" key="4">
    <source>
        <dbReference type="Proteomes" id="UP000320811"/>
    </source>
</evidence>
<accession>A0A561PL79</accession>